<accession>A0A6C0F2I0</accession>
<evidence type="ECO:0000313" key="1">
    <source>
        <dbReference type="EMBL" id="QHT34749.1"/>
    </source>
</evidence>
<dbReference type="EMBL" id="MN739007">
    <property type="protein sequence ID" value="QHT34749.1"/>
    <property type="molecule type" value="Genomic_DNA"/>
</dbReference>
<protein>
    <submittedName>
        <fullName evidence="1">Uncharacterized protein</fullName>
    </submittedName>
</protein>
<sequence length="220" mass="25527">MQQLQHQQQQQPYLRQQQPHQQQQQINIKDALSAYTENEQLVFVFIKNIILNLILAIKPLRVKMGSILNQPDVIYVEVLKVYEESKTKFTPTDIENIKTIVSVTTSVTELNGIFLDAFTKIMEDGKIDMNDSIHFMTFMHEVVRLFNDYTTNQNFKISLSSESVLHFLHFIIKSILILTLDDEQERVAILMLDASIKLIQIAVLPITKCKCNHSCFSFNH</sequence>
<organism evidence="1">
    <name type="scientific">viral metagenome</name>
    <dbReference type="NCBI Taxonomy" id="1070528"/>
    <lineage>
        <taxon>unclassified sequences</taxon>
        <taxon>metagenomes</taxon>
        <taxon>organismal metagenomes</taxon>
    </lineage>
</organism>
<dbReference type="AlphaFoldDB" id="A0A6C0F2I0"/>
<name>A0A6C0F2I0_9ZZZZ</name>
<proteinExistence type="predicted"/>
<reference evidence="1" key="1">
    <citation type="journal article" date="2020" name="Nature">
        <title>Giant virus diversity and host interactions through global metagenomics.</title>
        <authorList>
            <person name="Schulz F."/>
            <person name="Roux S."/>
            <person name="Paez-Espino D."/>
            <person name="Jungbluth S."/>
            <person name="Walsh D.A."/>
            <person name="Denef V.J."/>
            <person name="McMahon K.D."/>
            <person name="Konstantinidis K.T."/>
            <person name="Eloe-Fadrosh E.A."/>
            <person name="Kyrpides N.C."/>
            <person name="Woyke T."/>
        </authorList>
    </citation>
    <scope>NUCLEOTIDE SEQUENCE</scope>
    <source>
        <strain evidence="1">GVMAG-M-3300009163-63</strain>
    </source>
</reference>